<dbReference type="Proteomes" id="UP001049176">
    <property type="component" value="Chromosome 11"/>
</dbReference>
<organism evidence="1 2">
    <name type="scientific">Marasmius oreades</name>
    <name type="common">fairy-ring Marasmius</name>
    <dbReference type="NCBI Taxonomy" id="181124"/>
    <lineage>
        <taxon>Eukaryota</taxon>
        <taxon>Fungi</taxon>
        <taxon>Dikarya</taxon>
        <taxon>Basidiomycota</taxon>
        <taxon>Agaricomycotina</taxon>
        <taxon>Agaricomycetes</taxon>
        <taxon>Agaricomycetidae</taxon>
        <taxon>Agaricales</taxon>
        <taxon>Marasmiineae</taxon>
        <taxon>Marasmiaceae</taxon>
        <taxon>Marasmius</taxon>
    </lineage>
</organism>
<dbReference type="KEGG" id="more:E1B28_003631"/>
<proteinExistence type="predicted"/>
<name>A0A9P7UNM0_9AGAR</name>
<protein>
    <submittedName>
        <fullName evidence="1">Uncharacterized protein</fullName>
    </submittedName>
</protein>
<dbReference type="RefSeq" id="XP_043002590.1">
    <property type="nucleotide sequence ID" value="XM_043160633.1"/>
</dbReference>
<dbReference type="GeneID" id="66072707"/>
<sequence>MSNYMAWQIKVGHNYGIAFTEHDESLQDAADIPTLLPLPSRFFDVAILVRLPD</sequence>
<accession>A0A9P7UNM0</accession>
<reference evidence="1" key="1">
    <citation type="journal article" date="2021" name="Genome Biol. Evol.">
        <title>The assembled and annotated genome of the fairy-ring fungus Marasmius oreades.</title>
        <authorList>
            <person name="Hiltunen M."/>
            <person name="Ament-Velasquez S.L."/>
            <person name="Johannesson H."/>
        </authorList>
    </citation>
    <scope>NUCLEOTIDE SEQUENCE</scope>
    <source>
        <strain evidence="1">03SP1</strain>
    </source>
</reference>
<comment type="caution">
    <text evidence="1">The sequence shown here is derived from an EMBL/GenBank/DDBJ whole genome shotgun (WGS) entry which is preliminary data.</text>
</comment>
<evidence type="ECO:0000313" key="1">
    <source>
        <dbReference type="EMBL" id="KAG7086119.1"/>
    </source>
</evidence>
<gene>
    <name evidence="1" type="ORF">E1B28_003631</name>
</gene>
<dbReference type="AlphaFoldDB" id="A0A9P7UNM0"/>
<keyword evidence="2" id="KW-1185">Reference proteome</keyword>
<dbReference type="EMBL" id="CM032191">
    <property type="protein sequence ID" value="KAG7086119.1"/>
    <property type="molecule type" value="Genomic_DNA"/>
</dbReference>
<evidence type="ECO:0000313" key="2">
    <source>
        <dbReference type="Proteomes" id="UP001049176"/>
    </source>
</evidence>